<comment type="similarity">
    <text evidence="2 7 8">Belongs to the cullin family.</text>
</comment>
<dbReference type="STRING" id="70415.A0A5S6QKD0"/>
<keyword evidence="3" id="KW-1017">Isopeptide bond</keyword>
<evidence type="ECO:0000259" key="9">
    <source>
        <dbReference type="PROSITE" id="PS50069"/>
    </source>
</evidence>
<dbReference type="SUPFAM" id="SSF46785">
    <property type="entry name" value="Winged helix' DNA-binding domain"/>
    <property type="match status" value="1"/>
</dbReference>
<sequence length="746" mass="86330">MSLQPRPCDFDEVWARLRETIGRIISNQPISHAVWDDNFHDVYMLCIAFPCTHSIRLYDETKSYFESYVGDQLAEIANADPAKMLTTYLEKWKTYYEGSKAVDNLYRYLNAEYIAKQRQPDLDLLFGGAEVPKNPLLPIGELAVQTWQNYLVIPLLNSMVGLLLQEIDNDRNGQPADYKTMSGVIRSFIEMNAHSGETGMYRFYETVFESKHIQATTAFYKRISDELLANSTVSEYMELIIEKIEDERNRSRKFLPENSCSRLCNVCQEVLVRDRYNSFLEIMPKITAEENKKDLQNMFLLLKPLEKGLNEMIHEYESHIRKVCLSRISNLKGENVADSFVDEILKVYDKYNYQIEEIFNGHHDFTGAFDRACLQAVNYKDGSSDCVKAAEWLAKYTDKLLRKNQKNKADKDLEIAFSKAVVVLRYVDEKDLFRKAYGMYLAKRLISGTSVSLTAEEIMIARLKVACGFEFVSKFARMIMDVEMSKQFANEVNRFLESNRITADVPFTIQVLQSGSWPLSTQVNCPEVPQCILNVAATFEGIYRKHHSGRKLSWMYHLGSLEISLNYLQQQYTATVNMYQYTILQCFSHRDQMPQFEMLTTTNLDVDIFEKNLQSLLDIGVLVQEVDMNENSSPVIHLNFAFQSKRRKFKVPSPAIRAQEKAASQGVDALNSNLEMDRKHFMECIVVRIMKAHKVMKHFCLVQEVVSAARVRFLPDIPFVKQTIENLIEKNYLKRTENAEEYAYLA</sequence>
<dbReference type="PROSITE" id="PS01256">
    <property type="entry name" value="CULLIN_1"/>
    <property type="match status" value="1"/>
</dbReference>
<dbReference type="GO" id="GO:0006511">
    <property type="term" value="P:ubiquitin-dependent protein catabolic process"/>
    <property type="evidence" value="ECO:0007669"/>
    <property type="project" value="InterPro"/>
</dbReference>
<evidence type="ECO:0000256" key="4">
    <source>
        <dbReference type="ARBA" id="ARBA00022786"/>
    </source>
</evidence>
<dbReference type="GO" id="GO:0031625">
    <property type="term" value="F:ubiquitin protein ligase binding"/>
    <property type="evidence" value="ECO:0007669"/>
    <property type="project" value="InterPro"/>
</dbReference>
<dbReference type="GO" id="GO:0031461">
    <property type="term" value="C:cullin-RING ubiquitin ligase complex"/>
    <property type="evidence" value="ECO:0007669"/>
    <property type="project" value="InterPro"/>
</dbReference>
<dbReference type="SMART" id="SM00884">
    <property type="entry name" value="Cullin_Nedd8"/>
    <property type="match status" value="1"/>
</dbReference>
<evidence type="ECO:0000256" key="2">
    <source>
        <dbReference type="ARBA" id="ARBA00006019"/>
    </source>
</evidence>
<dbReference type="InterPro" id="IPR036390">
    <property type="entry name" value="WH_DNA-bd_sf"/>
</dbReference>
<dbReference type="Gene3D" id="3.30.230.130">
    <property type="entry name" value="Cullin, Chain C, Domain 2"/>
    <property type="match status" value="1"/>
</dbReference>
<reference evidence="10" key="1">
    <citation type="submission" date="2013-11" db="EMBL/GenBank/DDBJ databases">
        <authorList>
            <person name="Aslett M."/>
        </authorList>
    </citation>
    <scope>NUCLEOTIDE SEQUENCE [LARGE SCALE GENOMIC DNA]</scope>
    <source>
        <strain evidence="10">Edinburgh</strain>
    </source>
</reference>
<dbReference type="Pfam" id="PF10557">
    <property type="entry name" value="Cullin_Nedd8"/>
    <property type="match status" value="1"/>
</dbReference>
<evidence type="ECO:0000256" key="5">
    <source>
        <dbReference type="ARBA" id="ARBA00022843"/>
    </source>
</evidence>
<dbReference type="InterPro" id="IPR019559">
    <property type="entry name" value="Cullin_neddylation_domain"/>
</dbReference>
<dbReference type="InterPro" id="IPR016157">
    <property type="entry name" value="Cullin_CS"/>
</dbReference>
<dbReference type="Gene3D" id="1.10.10.10">
    <property type="entry name" value="Winged helix-like DNA-binding domain superfamily/Winged helix DNA-binding domain"/>
    <property type="match status" value="1"/>
</dbReference>
<dbReference type="SUPFAM" id="SSF75632">
    <property type="entry name" value="Cullin homology domain"/>
    <property type="match status" value="1"/>
</dbReference>
<organism evidence="10 11">
    <name type="scientific">Trichuris muris</name>
    <name type="common">Mouse whipworm</name>
    <dbReference type="NCBI Taxonomy" id="70415"/>
    <lineage>
        <taxon>Eukaryota</taxon>
        <taxon>Metazoa</taxon>
        <taxon>Ecdysozoa</taxon>
        <taxon>Nematoda</taxon>
        <taxon>Enoplea</taxon>
        <taxon>Dorylaimia</taxon>
        <taxon>Trichinellida</taxon>
        <taxon>Trichuridae</taxon>
        <taxon>Trichuris</taxon>
    </lineage>
</organism>
<dbReference type="PANTHER" id="PTHR11932">
    <property type="entry name" value="CULLIN"/>
    <property type="match status" value="1"/>
</dbReference>
<keyword evidence="10" id="KW-1185">Reference proteome</keyword>
<evidence type="ECO:0000256" key="6">
    <source>
        <dbReference type="ARBA" id="ARBA00040451"/>
    </source>
</evidence>
<dbReference type="InterPro" id="IPR016158">
    <property type="entry name" value="Cullin_homology"/>
</dbReference>
<evidence type="ECO:0000313" key="10">
    <source>
        <dbReference type="Proteomes" id="UP000046395"/>
    </source>
</evidence>
<name>A0A5S6QKD0_TRIMR</name>
<dbReference type="SMART" id="SM00182">
    <property type="entry name" value="CULLIN"/>
    <property type="match status" value="1"/>
</dbReference>
<dbReference type="Pfam" id="PF26557">
    <property type="entry name" value="Cullin_AB"/>
    <property type="match status" value="1"/>
</dbReference>
<dbReference type="InterPro" id="IPR036388">
    <property type="entry name" value="WH-like_DNA-bd_sf"/>
</dbReference>
<evidence type="ECO:0000256" key="8">
    <source>
        <dbReference type="RuleBase" id="RU003829"/>
    </source>
</evidence>
<feature type="domain" description="Cullin family profile" evidence="9">
    <location>
        <begin position="388"/>
        <end position="617"/>
    </location>
</feature>
<evidence type="ECO:0000256" key="1">
    <source>
        <dbReference type="ARBA" id="ARBA00004906"/>
    </source>
</evidence>
<dbReference type="InterPro" id="IPR045093">
    <property type="entry name" value="Cullin"/>
</dbReference>
<dbReference type="InterPro" id="IPR059120">
    <property type="entry name" value="Cullin-like_AB"/>
</dbReference>
<comment type="pathway">
    <text evidence="1">Protein modification; protein ubiquitination.</text>
</comment>
<dbReference type="FunFam" id="1.20.1310.10:FF:000002">
    <property type="entry name" value="cullin-3 isoform X1"/>
    <property type="match status" value="1"/>
</dbReference>
<dbReference type="Pfam" id="PF00888">
    <property type="entry name" value="Cullin"/>
    <property type="match status" value="1"/>
</dbReference>
<evidence type="ECO:0000256" key="7">
    <source>
        <dbReference type="PROSITE-ProRule" id="PRU00330"/>
    </source>
</evidence>
<reference evidence="11" key="3">
    <citation type="submission" date="2019-12" db="UniProtKB">
        <authorList>
            <consortium name="WormBaseParasite"/>
        </authorList>
    </citation>
    <scope>IDENTIFICATION</scope>
</reference>
<evidence type="ECO:0000313" key="11">
    <source>
        <dbReference type="WBParaSite" id="TMUE_2000007352.1"/>
    </source>
</evidence>
<reference evidence="10" key="2">
    <citation type="submission" date="2014-03" db="EMBL/GenBank/DDBJ databases">
        <title>The whipworm genome and dual-species transcriptomics of an intimate host-pathogen interaction.</title>
        <authorList>
            <person name="Foth B.J."/>
            <person name="Tsai I.J."/>
            <person name="Reid A.J."/>
            <person name="Bancroft A.J."/>
            <person name="Nichol S."/>
            <person name="Tracey A."/>
            <person name="Holroyd N."/>
            <person name="Cotton J.A."/>
            <person name="Stanley E.J."/>
            <person name="Zarowiecki M."/>
            <person name="Liu J.Z."/>
            <person name="Huckvale T."/>
            <person name="Cooper P.J."/>
            <person name="Grencis R.K."/>
            <person name="Berriman M."/>
        </authorList>
    </citation>
    <scope>NUCLEOTIDE SEQUENCE [LARGE SCALE GENOMIC DNA]</scope>
    <source>
        <strain evidence="10">Edinburgh</strain>
    </source>
</reference>
<dbReference type="InterPro" id="IPR036317">
    <property type="entry name" value="Cullin_homology_sf"/>
</dbReference>
<dbReference type="InterPro" id="IPR016159">
    <property type="entry name" value="Cullin_repeat-like_dom_sf"/>
</dbReference>
<dbReference type="FunFam" id="1.10.10.10:FF:000014">
    <property type="entry name" value="Cullin 1"/>
    <property type="match status" value="1"/>
</dbReference>
<dbReference type="FunFam" id="1.20.1310.10:FF:000014">
    <property type="entry name" value="Cullin 5"/>
    <property type="match status" value="1"/>
</dbReference>
<dbReference type="PROSITE" id="PS50069">
    <property type="entry name" value="CULLIN_2"/>
    <property type="match status" value="1"/>
</dbReference>
<dbReference type="WBParaSite" id="TMUE_2000007352.1">
    <property type="protein sequence ID" value="TMUE_2000007352.1"/>
    <property type="gene ID" value="WBGene00289732"/>
</dbReference>
<protein>
    <recommendedName>
        <fullName evidence="6">Cullin-5</fullName>
    </recommendedName>
</protein>
<dbReference type="Gene3D" id="1.20.1310.10">
    <property type="entry name" value="Cullin Repeats"/>
    <property type="match status" value="4"/>
</dbReference>
<dbReference type="Proteomes" id="UP000046395">
    <property type="component" value="Unassembled WGS sequence"/>
</dbReference>
<dbReference type="WBParaSite" id="TMUE_2000007352.2">
    <property type="protein sequence ID" value="TMUE_2000007352.2"/>
    <property type="gene ID" value="WBGene00289732"/>
</dbReference>
<keyword evidence="5" id="KW-0832">Ubl conjugation</keyword>
<accession>A0A5S6QKD0</accession>
<keyword evidence="4" id="KW-0833">Ubl conjugation pathway</keyword>
<dbReference type="InterPro" id="IPR001373">
    <property type="entry name" value="Cullin_N"/>
</dbReference>
<dbReference type="SUPFAM" id="SSF74788">
    <property type="entry name" value="Cullin repeat-like"/>
    <property type="match status" value="1"/>
</dbReference>
<evidence type="ECO:0000256" key="3">
    <source>
        <dbReference type="ARBA" id="ARBA00022499"/>
    </source>
</evidence>
<dbReference type="AlphaFoldDB" id="A0A5S6QKD0"/>
<proteinExistence type="inferred from homology"/>